<feature type="compositionally biased region" description="Basic residues" evidence="1">
    <location>
        <begin position="41"/>
        <end position="50"/>
    </location>
</feature>
<dbReference type="Gene3D" id="2.60.40.10">
    <property type="entry name" value="Immunoglobulins"/>
    <property type="match status" value="1"/>
</dbReference>
<reference evidence="3 4" key="1">
    <citation type="submission" date="2024-09" db="EMBL/GenBank/DDBJ databases">
        <title>The Natural Products Discovery Center: Release of the First 8490 Sequenced Strains for Exploring Actinobacteria Biosynthetic Diversity.</title>
        <authorList>
            <person name="Kalkreuter E."/>
            <person name="Kautsar S.A."/>
            <person name="Yang D."/>
            <person name="Bader C.D."/>
            <person name="Teijaro C.N."/>
            <person name="Fluegel L."/>
            <person name="Davis C.M."/>
            <person name="Simpson J.R."/>
            <person name="Lauterbach L."/>
            <person name="Steele A.D."/>
            <person name="Gui C."/>
            <person name="Meng S."/>
            <person name="Li G."/>
            <person name="Viehrig K."/>
            <person name="Ye F."/>
            <person name="Su P."/>
            <person name="Kiefer A.F."/>
            <person name="Nichols A."/>
            <person name="Cepeda A.J."/>
            <person name="Yan W."/>
            <person name="Fan B."/>
            <person name="Jiang Y."/>
            <person name="Adhikari A."/>
            <person name="Zheng C.-J."/>
            <person name="Schuster L."/>
            <person name="Cowan T.M."/>
            <person name="Smanski M.J."/>
            <person name="Chevrette M.G."/>
            <person name="De Carvalho L.P.S."/>
            <person name="Shen B."/>
        </authorList>
    </citation>
    <scope>NUCLEOTIDE SEQUENCE [LARGE SCALE GENOMIC DNA]</scope>
    <source>
        <strain evidence="3 4">NPDC056472</strain>
    </source>
</reference>
<feature type="compositionally biased region" description="Pro residues" evidence="1">
    <location>
        <begin position="62"/>
        <end position="77"/>
    </location>
</feature>
<dbReference type="InterPro" id="IPR013783">
    <property type="entry name" value="Ig-like_fold"/>
</dbReference>
<feature type="domain" description="Fibronectin type III-like" evidence="2">
    <location>
        <begin position="87"/>
        <end position="149"/>
    </location>
</feature>
<dbReference type="Pfam" id="PF14310">
    <property type="entry name" value="Fn3-like"/>
    <property type="match status" value="1"/>
</dbReference>
<evidence type="ECO:0000313" key="4">
    <source>
        <dbReference type="Proteomes" id="UP001600424"/>
    </source>
</evidence>
<organism evidence="3 4">
    <name type="scientific">Streptomyces wedmorensis</name>
    <dbReference type="NCBI Taxonomy" id="43759"/>
    <lineage>
        <taxon>Bacteria</taxon>
        <taxon>Bacillati</taxon>
        <taxon>Actinomycetota</taxon>
        <taxon>Actinomycetes</taxon>
        <taxon>Kitasatosporales</taxon>
        <taxon>Streptomycetaceae</taxon>
        <taxon>Streptomyces</taxon>
    </lineage>
</organism>
<dbReference type="SMART" id="SM01217">
    <property type="entry name" value="Fn3_like"/>
    <property type="match status" value="1"/>
</dbReference>
<dbReference type="EMBL" id="JBHTRV010000008">
    <property type="protein sequence ID" value="MFE5980727.1"/>
    <property type="molecule type" value="Genomic_DNA"/>
</dbReference>
<feature type="region of interest" description="Disordered" evidence="1">
    <location>
        <begin position="146"/>
        <end position="187"/>
    </location>
</feature>
<feature type="region of interest" description="Disordered" evidence="1">
    <location>
        <begin position="1"/>
        <end position="83"/>
    </location>
</feature>
<protein>
    <submittedName>
        <fullName evidence="3">Fibronectin type III-like domain-contianing protein</fullName>
    </submittedName>
</protein>
<proteinExistence type="predicted"/>
<accession>A0ABW6IUA9</accession>
<dbReference type="Proteomes" id="UP001600424">
    <property type="component" value="Unassembled WGS sequence"/>
</dbReference>
<feature type="compositionally biased region" description="Gly residues" evidence="1">
    <location>
        <begin position="1"/>
        <end position="17"/>
    </location>
</feature>
<evidence type="ECO:0000313" key="3">
    <source>
        <dbReference type="EMBL" id="MFE5980727.1"/>
    </source>
</evidence>
<evidence type="ECO:0000256" key="1">
    <source>
        <dbReference type="SAM" id="MobiDB-lite"/>
    </source>
</evidence>
<name>A0ABW6IUA9_STRWE</name>
<dbReference type="InterPro" id="IPR026891">
    <property type="entry name" value="Fn3-like"/>
</dbReference>
<evidence type="ECO:0000259" key="2">
    <source>
        <dbReference type="SMART" id="SM01217"/>
    </source>
</evidence>
<sequence>MRGGRVPGHGPGTGRSGTHGALRARTHPAGPAPRAKEPPRVRRTAARPRPHLPAGRPHDPPDAPTSPPAGPTTSPGPPRRRSRLSQRALLPALTGAAALAGYRSLELAAGERRRVTVAVTARTLSSWDTARHDWTLGTGRRTLRVGASSGDPGLTADVEAGPSRPDRLPGRARRGARRPTREEPRCTCRNGWRRSPRWRSTPWWEW</sequence>
<dbReference type="RefSeq" id="WP_386248869.1">
    <property type="nucleotide sequence ID" value="NZ_JBHTRV010000008.1"/>
</dbReference>
<keyword evidence="4" id="KW-1185">Reference proteome</keyword>
<comment type="caution">
    <text evidence="3">The sequence shown here is derived from an EMBL/GenBank/DDBJ whole genome shotgun (WGS) entry which is preliminary data.</text>
</comment>
<gene>
    <name evidence="3" type="ORF">ACFQ63_13560</name>
</gene>